<dbReference type="SMART" id="SM00060">
    <property type="entry name" value="FN3"/>
    <property type="match status" value="1"/>
</dbReference>
<dbReference type="EMBL" id="JAFCMP010000021">
    <property type="protein sequence ID" value="KAG5191284.1"/>
    <property type="molecule type" value="Genomic_DNA"/>
</dbReference>
<evidence type="ECO:0000313" key="2">
    <source>
        <dbReference type="EMBL" id="KAG5191284.1"/>
    </source>
</evidence>
<accession>A0A835ZIG2</accession>
<evidence type="ECO:0000259" key="1">
    <source>
        <dbReference type="PROSITE" id="PS50853"/>
    </source>
</evidence>
<sequence length="1925" mass="192821">MSTNPVASGSVFAKRAGLGPTNAEFTVSSTGVVTFAIGPPTAITSAVFPDLAAPSFSTLTAPTLGTSTSDTQKISIAFTNPPQKKLAFSPTAILYIKYIKADVIATSLNSSHVWSNCATYTLESVSGSNFASIITLELYVDAGMDGASGTTYRKYAGITSEVEYDVRLYYTNESGAATKYVQSLAIATLPVGTPVAPTGLSGSASSSTAVSTSWTKPIDHDVSTVGNQTSPYVTLYKVSRTAASSSRYGGAITDTGDTYTSTTSGSNSATALGISSLHPGTTYTFVVAARNAINAAYGSASSSYNILTSYPTAPTYLSASDATVLQSVTTLQSPYSTSGGYSLDGSAVCTPILNYSTLTNSNLRTPSVASRGTNITPGATGTVGSLVACGGLSSAYTGTTNKASFATQGLDTTSTSSSVASSSGSVSIYYSNDRDAYYAGTTDQQGFFKIIDCYACANNVTTSYTASVSPYSIKIQYTPVGGSLLETPELKFYVDNAGTATSVNNLGIIAETAGATTKISGVPTFTSSAVFKVQFNQAEVAHYFVRQDKKHADIQVTTSGGAALASTPSITQALIGASHKYFTAPASNKYTTSSTLHNTTGLALSANPGEIQFNDFTLALNAASNVFNEGLLVKSTPYSLYSNGGGSQVTASYLDPATGTTLSLRIDTKSVSGATELGDNVTVAANKFLQVTSGATILGGTLRVSKEAVLSNSLDLQDNVAVAAGKSLTVTSGATNLGGNNLAVAGVSAFASNVYVAAGTELRTSGSFQVLGSGTTTLGGSLTTLGNQQFGATTGAQTMDVRSIPTFKATASFNDNVVLAKNISVAGDGLVGGATTFVGAVNFAGATQVDGATTFSQGVTVTNGKTLQVASGSALSVASNATIGNVVAQKNLTVDGNVTVGKNLTVYGDFFVSGVVTAISATTVNVDDKNVGLAYNVTDRAQMQGGGLLLGNGSNTVGLTYDNTLTSWASNVSISTKKGNSFFIGAVSNTLSVSKAVTMSNTLDVAATTLGGDLTVAGNTQLSNVALAAGKTLTVTSGATSLGGSLNVNAGGVTALGGEGITLKESSLSMGSSLANVQIGSSNVVLSSSGLSFASPSAAITVGSITASGTSTSANAIITGMCTMGNLDVQGPAAFDSPISAAGLTVYTNDLNVYSNAVLSGTLTSAGIATFNNGITVAATKSLTVGNGSTTLGGPLSIAGNCTMSGNLSVAGNTTISGNFALFSNAIYCQNSIGIGGSVLGNSGLTFANTSAVLTVGAANVSGNLGVSGSSSLRNATVAGTLLVDQLATLSNGLTIAGSKPLSVGTGGSTTLGGALTVAGTSQLNDNVTVAAGKTLAVGTGATTLGGALNVTGATVLSSTLGVSAAANFGDNVVVADAKTLTVGTGATTLGGALSVTGAAVLSNTLGVSGVTNFGENVVIAAAKALTVGTGATSLGGALTVAGSTTASLGLTSTGGTTALGVTNIYGNVAVTSMNTLTVGSGATNLGGSLAVTGAAAISSDLTVTGRLLGTTANTTVNSLGISGILRLGYFGDDFVGDVGVHLVGATKQCRAIVHVNYSASTYGDSSNSRCWWVECSGSTGAVGTGISTVTLTDLSFSTTTHYVHVTSALGETCAGYVSVLNKATVYGAGAFTISFGTGAVSPVNAGATHPMSTTESVNYSASVSMKNSLYVGGSATVSKDLTISGRSFGNVDSLTNNTVTDTSTLKVGYFGDDFVGDVIVHLVASSTNQSRIVIHVNYSASTYGDSSNMRCWWVEASGAGASGVGKAISVVTLTDLAYSTTTHKVYVTNSLGATANAYVNAINKATGYAAAAFTTNLVVEAVTPVNSGGYQNPGYIFDTVYIADMNTYTANHYVTVKVTTSATPVTIYANVITETATLETTMFTMDMAEVTSVPYMTAYTTIGCVSGVTFNNTWQYRCGSDEYG</sequence>
<evidence type="ECO:0000313" key="3">
    <source>
        <dbReference type="Proteomes" id="UP000664859"/>
    </source>
</evidence>
<organism evidence="2 3">
    <name type="scientific">Tribonema minus</name>
    <dbReference type="NCBI Taxonomy" id="303371"/>
    <lineage>
        <taxon>Eukaryota</taxon>
        <taxon>Sar</taxon>
        <taxon>Stramenopiles</taxon>
        <taxon>Ochrophyta</taxon>
        <taxon>PX clade</taxon>
        <taxon>Xanthophyceae</taxon>
        <taxon>Tribonematales</taxon>
        <taxon>Tribonemataceae</taxon>
        <taxon>Tribonema</taxon>
    </lineage>
</organism>
<dbReference type="InterPro" id="IPR003961">
    <property type="entry name" value="FN3_dom"/>
</dbReference>
<keyword evidence="3" id="KW-1185">Reference proteome</keyword>
<dbReference type="SUPFAM" id="SSF49265">
    <property type="entry name" value="Fibronectin type III"/>
    <property type="match status" value="1"/>
</dbReference>
<dbReference type="Proteomes" id="UP000664859">
    <property type="component" value="Unassembled WGS sequence"/>
</dbReference>
<name>A0A835ZIG2_9STRA</name>
<dbReference type="PROSITE" id="PS50853">
    <property type="entry name" value="FN3"/>
    <property type="match status" value="1"/>
</dbReference>
<feature type="domain" description="Fibronectin type-III" evidence="1">
    <location>
        <begin position="196"/>
        <end position="312"/>
    </location>
</feature>
<protein>
    <recommendedName>
        <fullName evidence="1">Fibronectin type-III domain-containing protein</fullName>
    </recommendedName>
</protein>
<dbReference type="Gene3D" id="2.60.40.10">
    <property type="entry name" value="Immunoglobulins"/>
    <property type="match status" value="1"/>
</dbReference>
<proteinExistence type="predicted"/>
<dbReference type="InterPro" id="IPR013783">
    <property type="entry name" value="Ig-like_fold"/>
</dbReference>
<reference evidence="2" key="1">
    <citation type="submission" date="2021-02" db="EMBL/GenBank/DDBJ databases">
        <title>First Annotated Genome of the Yellow-green Alga Tribonema minus.</title>
        <authorList>
            <person name="Mahan K.M."/>
        </authorList>
    </citation>
    <scope>NUCLEOTIDE SEQUENCE</scope>
    <source>
        <strain evidence="2">UTEX B ZZ1240</strain>
    </source>
</reference>
<gene>
    <name evidence="2" type="ORF">JKP88DRAFT_285296</name>
</gene>
<dbReference type="InterPro" id="IPR036116">
    <property type="entry name" value="FN3_sf"/>
</dbReference>
<comment type="caution">
    <text evidence="2">The sequence shown here is derived from an EMBL/GenBank/DDBJ whole genome shotgun (WGS) entry which is preliminary data.</text>
</comment>